<dbReference type="Gene3D" id="3.20.20.80">
    <property type="entry name" value="Glycosidases"/>
    <property type="match status" value="1"/>
</dbReference>
<dbReference type="RefSeq" id="WP_119820203.1">
    <property type="nucleotide sequence ID" value="NZ_CP025066.1"/>
</dbReference>
<dbReference type="InterPro" id="IPR006047">
    <property type="entry name" value="GH13_cat_dom"/>
</dbReference>
<dbReference type="Pfam" id="PF00128">
    <property type="entry name" value="Alpha-amylase"/>
    <property type="match status" value="1"/>
</dbReference>
<reference evidence="4" key="1">
    <citation type="submission" date="2017-11" db="EMBL/GenBank/DDBJ databases">
        <title>Phenotypic and genomic properties of facultatively anaerobic sulfur-reducing natronoarchaea from hypersaline soda lakes.</title>
        <authorList>
            <person name="Sorokin D.Y."/>
            <person name="Kublanov I.V."/>
            <person name="Roman P."/>
            <person name="Sinninghe Damste J.S."/>
            <person name="Golyshin P.N."/>
            <person name="Rojo D."/>
            <person name="Ciordia S."/>
            <person name="Mena M.D.C."/>
            <person name="Ferrer M."/>
            <person name="Messina E."/>
            <person name="Smedile F."/>
            <person name="La Spada G."/>
            <person name="La Cono V."/>
            <person name="Yakimov M.M."/>
        </authorList>
    </citation>
    <scope>NUCLEOTIDE SEQUENCE [LARGE SCALE GENOMIC DNA]</scope>
    <source>
        <strain evidence="4">AArc-Sl</strain>
    </source>
</reference>
<feature type="region of interest" description="Disordered" evidence="1">
    <location>
        <begin position="1"/>
        <end position="115"/>
    </location>
</feature>
<feature type="domain" description="Glycosyl hydrolase family 13 catalytic" evidence="2">
    <location>
        <begin position="278"/>
        <end position="594"/>
    </location>
</feature>
<feature type="compositionally biased region" description="Basic and acidic residues" evidence="1">
    <location>
        <begin position="62"/>
        <end position="73"/>
    </location>
</feature>
<organism evidence="3 4">
    <name type="scientific">Halalkaliarchaeum desulfuricum</name>
    <dbReference type="NCBI Taxonomy" id="2055893"/>
    <lineage>
        <taxon>Archaea</taxon>
        <taxon>Methanobacteriati</taxon>
        <taxon>Methanobacteriota</taxon>
        <taxon>Stenosarchaea group</taxon>
        <taxon>Halobacteria</taxon>
        <taxon>Halobacteriales</taxon>
        <taxon>Haloferacaceae</taxon>
        <taxon>Halalkaliarchaeum</taxon>
    </lineage>
</organism>
<dbReference type="SUPFAM" id="SSF51445">
    <property type="entry name" value="(Trans)glycosidases"/>
    <property type="match status" value="1"/>
</dbReference>
<evidence type="ECO:0000259" key="2">
    <source>
        <dbReference type="SMART" id="SM00642"/>
    </source>
</evidence>
<dbReference type="GO" id="GO:0004556">
    <property type="term" value="F:alpha-amylase activity"/>
    <property type="evidence" value="ECO:0007669"/>
    <property type="project" value="TreeGrafter"/>
</dbReference>
<dbReference type="Gene3D" id="2.60.40.1180">
    <property type="entry name" value="Golgi alpha-mannosidase II"/>
    <property type="match status" value="1"/>
</dbReference>
<dbReference type="InterPro" id="IPR053556">
    <property type="entry name" value="GH13_alpha-amylase"/>
</dbReference>
<dbReference type="CDD" id="cd11313">
    <property type="entry name" value="AmyAc_arch_bac_AmyA"/>
    <property type="match status" value="1"/>
</dbReference>
<dbReference type="EMBL" id="CP025066">
    <property type="protein sequence ID" value="AUX10257.1"/>
    <property type="molecule type" value="Genomic_DNA"/>
</dbReference>
<dbReference type="GO" id="GO:0009313">
    <property type="term" value="P:oligosaccharide catabolic process"/>
    <property type="evidence" value="ECO:0007669"/>
    <property type="project" value="TreeGrafter"/>
</dbReference>
<dbReference type="KEGG" id="hdf:AArcSl_2638"/>
<evidence type="ECO:0000313" key="3">
    <source>
        <dbReference type="EMBL" id="AUX10257.1"/>
    </source>
</evidence>
<dbReference type="PANTHER" id="PTHR10357:SF179">
    <property type="entry name" value="NEUTRAL AND BASIC AMINO ACID TRANSPORT PROTEIN RBAT"/>
    <property type="match status" value="1"/>
</dbReference>
<dbReference type="GeneID" id="37878996"/>
<protein>
    <submittedName>
        <fullName evidence="3">Alpha amylase catalytic region</fullName>
    </submittedName>
</protein>
<dbReference type="AlphaFoldDB" id="A0A343TMD5"/>
<evidence type="ECO:0000313" key="4">
    <source>
        <dbReference type="Proteomes" id="UP000263012"/>
    </source>
</evidence>
<dbReference type="InterPro" id="IPR017853">
    <property type="entry name" value="GH"/>
</dbReference>
<dbReference type="SUPFAM" id="SSF51011">
    <property type="entry name" value="Glycosyl hydrolase domain"/>
    <property type="match status" value="1"/>
</dbReference>
<dbReference type="OrthoDB" id="34423at2157"/>
<dbReference type="Proteomes" id="UP000263012">
    <property type="component" value="Chromosome"/>
</dbReference>
<dbReference type="InterPro" id="IPR013780">
    <property type="entry name" value="Glyco_hydro_b"/>
</dbReference>
<gene>
    <name evidence="3" type="primary">amyA2</name>
    <name evidence="3" type="ORF">AArcSl_2638</name>
</gene>
<dbReference type="NCBIfam" id="NF041321">
    <property type="entry name" value="Alpha-amyl_MalA_Halo"/>
    <property type="match status" value="1"/>
</dbReference>
<keyword evidence="4" id="KW-1185">Reference proteome</keyword>
<dbReference type="PANTHER" id="PTHR10357">
    <property type="entry name" value="ALPHA-AMYLASE FAMILY MEMBER"/>
    <property type="match status" value="1"/>
</dbReference>
<feature type="compositionally biased region" description="Acidic residues" evidence="1">
    <location>
        <begin position="89"/>
        <end position="101"/>
    </location>
</feature>
<evidence type="ECO:0000256" key="1">
    <source>
        <dbReference type="SAM" id="MobiDB-lite"/>
    </source>
</evidence>
<proteinExistence type="predicted"/>
<sequence>MHHPGPPRFIGVGSTINLAPRDPDPSAEYEWSVGSAPKGSDASVGRDPVEQFTPDVPGTYEIRLDAPDGEHALTVRVFPTSRKPPLPVDDGDDETEGDGGDGGDGSASGVLSSGISGGVSGGVSGGISGGVNGLSGGEAGRSAGEFADVSDDVFHGGAGGRPRLRLDGRIEEEEVVLSATPKPAPGADVPAGGFAVEFLVDDRDPLSDSALTIEGHEARIDRADLPGYSRIHAVAVDPANDTYSVSDAVAIAPTEDGRVVVDRLNEPPAWSRSITLYEIYVRTFADGDEPTFEAITDRLPELAEFGVDCIWLTPVLQNDGFDHGYNITDFFSIADDLGTREEFEAFVDEAHDYGISVLFDLVLNHSAREHEFFRRAKAGDPEYRDWYEWESQEEDAPATYFDWPYIANFNFDNLHVRRHLLDVVDEWAPSVDGFRCDMAWAVPTSFWQEIRDRVKSHDREFLLLDETIPYVPEFHELCFDVHFDTTLYHNLRQIGHGEMPARAVVDAIRQRAETGFPDHAGFLQYMENHDETRFLEECGRPETEAAAGAIFTLPGIPLLYAGQEIGERTRRETISWADTDEELRSHYRALNDLRRERPALGPGGAFEPVEIDAVHDGVVAYAREADGERLVVVLNFAPMPEHVSLPGERVESIDLVSGSDVDTPSGDLRVESVAVVSAENQR</sequence>
<accession>A0A343TMD5</accession>
<dbReference type="SMART" id="SM00642">
    <property type="entry name" value="Aamy"/>
    <property type="match status" value="1"/>
</dbReference>
<name>A0A343TMD5_9EURY</name>